<dbReference type="EMBL" id="CP040602">
    <property type="protein sequence ID" value="QCU90846.1"/>
    <property type="molecule type" value="Genomic_DNA"/>
</dbReference>
<dbReference type="InterPro" id="IPR029036">
    <property type="entry name" value="P5CR_dimer"/>
</dbReference>
<keyword evidence="6 10" id="KW-0521">NADP</keyword>
<dbReference type="FunFam" id="1.10.3730.10:FF:000001">
    <property type="entry name" value="Pyrroline-5-carboxylate reductase"/>
    <property type="match status" value="1"/>
</dbReference>
<keyword evidence="5 10" id="KW-0641">Proline biosynthesis</keyword>
<dbReference type="RefSeq" id="WP_138565520.1">
    <property type="nucleotide sequence ID" value="NZ_CP040602.1"/>
</dbReference>
<dbReference type="SUPFAM" id="SSF48179">
    <property type="entry name" value="6-phosphogluconate dehydrogenase C-terminal domain-like"/>
    <property type="match status" value="1"/>
</dbReference>
<comment type="similarity">
    <text evidence="2 10">Belongs to the pyrroline-5-carboxylate reductase family.</text>
</comment>
<evidence type="ECO:0000256" key="9">
    <source>
        <dbReference type="ARBA" id="ARBA00052690"/>
    </source>
</evidence>
<evidence type="ECO:0000256" key="10">
    <source>
        <dbReference type="HAMAP-Rule" id="MF_01925"/>
    </source>
</evidence>
<evidence type="ECO:0000256" key="4">
    <source>
        <dbReference type="ARBA" id="ARBA00022605"/>
    </source>
</evidence>
<reference evidence="15 16" key="1">
    <citation type="submission" date="2019-05" db="EMBL/GenBank/DDBJ databases">
        <title>Thiomicrorhabdus sediminis sp. nov, a novel sulfur-oxidizing bacterium isolated from coastal sediment.</title>
        <authorList>
            <person name="Liu X."/>
        </authorList>
    </citation>
    <scope>NUCLEOTIDE SEQUENCE [LARGE SCALE GENOMIC DNA]</scope>
    <source>
        <strain evidence="15 16">G1</strain>
    </source>
</reference>
<dbReference type="SUPFAM" id="SSF51735">
    <property type="entry name" value="NAD(P)-binding Rossmann-fold domains"/>
    <property type="match status" value="1"/>
</dbReference>
<feature type="binding site" evidence="12">
    <location>
        <begin position="69"/>
        <end position="72"/>
    </location>
    <ligand>
        <name>NADP(+)</name>
        <dbReference type="ChEBI" id="CHEBI:58349"/>
    </ligand>
</feature>
<dbReference type="GO" id="GO:0004735">
    <property type="term" value="F:pyrroline-5-carboxylate reductase activity"/>
    <property type="evidence" value="ECO:0007669"/>
    <property type="project" value="UniProtKB-UniRule"/>
</dbReference>
<comment type="catalytic activity">
    <reaction evidence="9 10">
        <text>L-proline + NADP(+) = (S)-1-pyrroline-5-carboxylate + NADPH + 2 H(+)</text>
        <dbReference type="Rhea" id="RHEA:14109"/>
        <dbReference type="ChEBI" id="CHEBI:15378"/>
        <dbReference type="ChEBI" id="CHEBI:17388"/>
        <dbReference type="ChEBI" id="CHEBI:57783"/>
        <dbReference type="ChEBI" id="CHEBI:58349"/>
        <dbReference type="ChEBI" id="CHEBI:60039"/>
        <dbReference type="EC" id="1.5.1.2"/>
    </reaction>
</comment>
<evidence type="ECO:0000256" key="2">
    <source>
        <dbReference type="ARBA" id="ARBA00005525"/>
    </source>
</evidence>
<dbReference type="Gene3D" id="3.40.50.720">
    <property type="entry name" value="NAD(P)-binding Rossmann-like Domain"/>
    <property type="match status" value="1"/>
</dbReference>
<evidence type="ECO:0000256" key="11">
    <source>
        <dbReference type="NCBIfam" id="TIGR00112"/>
    </source>
</evidence>
<keyword evidence="7 10" id="KW-0560">Oxidoreductase</keyword>
<dbReference type="InterPro" id="IPR000304">
    <property type="entry name" value="Pyrroline-COOH_reductase"/>
</dbReference>
<name>A0A4P9K8V0_9GAMM</name>
<gene>
    <name evidence="10" type="primary">proC</name>
    <name evidence="15" type="ORF">FE785_09500</name>
</gene>
<dbReference type="PANTHER" id="PTHR11645">
    <property type="entry name" value="PYRROLINE-5-CARBOXYLATE REDUCTASE"/>
    <property type="match status" value="1"/>
</dbReference>
<evidence type="ECO:0000259" key="13">
    <source>
        <dbReference type="Pfam" id="PF03807"/>
    </source>
</evidence>
<evidence type="ECO:0000256" key="7">
    <source>
        <dbReference type="ARBA" id="ARBA00023002"/>
    </source>
</evidence>
<evidence type="ECO:0000256" key="8">
    <source>
        <dbReference type="ARBA" id="ARBA00050547"/>
    </source>
</evidence>
<feature type="binding site" evidence="12">
    <location>
        <position position="56"/>
    </location>
    <ligand>
        <name>NADPH</name>
        <dbReference type="ChEBI" id="CHEBI:57783"/>
    </ligand>
</feature>
<feature type="binding site" evidence="12">
    <location>
        <begin position="8"/>
        <end position="13"/>
    </location>
    <ligand>
        <name>NADP(+)</name>
        <dbReference type="ChEBI" id="CHEBI:58349"/>
    </ligand>
</feature>
<evidence type="ECO:0000313" key="15">
    <source>
        <dbReference type="EMBL" id="QCU90846.1"/>
    </source>
</evidence>
<dbReference type="OrthoDB" id="9805754at2"/>
<comment type="catalytic activity">
    <reaction evidence="8 10">
        <text>L-proline + NAD(+) = (S)-1-pyrroline-5-carboxylate + NADH + 2 H(+)</text>
        <dbReference type="Rhea" id="RHEA:14105"/>
        <dbReference type="ChEBI" id="CHEBI:15378"/>
        <dbReference type="ChEBI" id="CHEBI:17388"/>
        <dbReference type="ChEBI" id="CHEBI:57540"/>
        <dbReference type="ChEBI" id="CHEBI:57945"/>
        <dbReference type="ChEBI" id="CHEBI:60039"/>
        <dbReference type="EC" id="1.5.1.2"/>
    </reaction>
</comment>
<comment type="pathway">
    <text evidence="1 10">Amino-acid biosynthesis; L-proline biosynthesis; L-proline from L-glutamate 5-semialdehyde: step 1/1.</text>
</comment>
<dbReference type="GO" id="GO:0005737">
    <property type="term" value="C:cytoplasm"/>
    <property type="evidence" value="ECO:0007669"/>
    <property type="project" value="UniProtKB-SubCell"/>
</dbReference>
<accession>A0A4P9K8V0</accession>
<dbReference type="GO" id="GO:0055129">
    <property type="term" value="P:L-proline biosynthetic process"/>
    <property type="evidence" value="ECO:0007669"/>
    <property type="project" value="UniProtKB-UniRule"/>
</dbReference>
<keyword evidence="3 10" id="KW-0963">Cytoplasm</keyword>
<evidence type="ECO:0000256" key="5">
    <source>
        <dbReference type="ARBA" id="ARBA00022650"/>
    </source>
</evidence>
<dbReference type="UniPathway" id="UPA00098">
    <property type="reaction ID" value="UER00361"/>
</dbReference>
<dbReference type="PIRSF" id="PIRSF000193">
    <property type="entry name" value="Pyrrol-5-carb_rd"/>
    <property type="match status" value="1"/>
</dbReference>
<dbReference type="Pfam" id="PF14748">
    <property type="entry name" value="P5CR_dimer"/>
    <property type="match status" value="1"/>
</dbReference>
<dbReference type="Pfam" id="PF03807">
    <property type="entry name" value="F420_oxidored"/>
    <property type="match status" value="1"/>
</dbReference>
<evidence type="ECO:0000256" key="3">
    <source>
        <dbReference type="ARBA" id="ARBA00022490"/>
    </source>
</evidence>
<dbReference type="InterPro" id="IPR036291">
    <property type="entry name" value="NAD(P)-bd_dom_sf"/>
</dbReference>
<dbReference type="InterPro" id="IPR028939">
    <property type="entry name" value="P5C_Rdtase_cat_N"/>
</dbReference>
<evidence type="ECO:0000256" key="1">
    <source>
        <dbReference type="ARBA" id="ARBA00005205"/>
    </source>
</evidence>
<dbReference type="KEGG" id="thig:FE785_09500"/>
<keyword evidence="4 10" id="KW-0028">Amino-acid biosynthesis</keyword>
<dbReference type="AlphaFoldDB" id="A0A4P9K8V0"/>
<dbReference type="FunFam" id="3.40.50.720:FF:000105">
    <property type="entry name" value="Pyrroline-5-carboxylate reductase"/>
    <property type="match status" value="1"/>
</dbReference>
<dbReference type="HAMAP" id="MF_01925">
    <property type="entry name" value="P5C_reductase"/>
    <property type="match status" value="1"/>
</dbReference>
<proteinExistence type="inferred from homology"/>
<protein>
    <recommendedName>
        <fullName evidence="10 11">Pyrroline-5-carboxylate reductase</fullName>
        <shortName evidence="10">P5C reductase</shortName>
        <shortName evidence="10">P5CR</shortName>
        <ecNumber evidence="10 11">1.5.1.2</ecNumber>
    </recommendedName>
    <alternativeName>
        <fullName evidence="10">PCA reductase</fullName>
    </alternativeName>
</protein>
<dbReference type="InterPro" id="IPR008927">
    <property type="entry name" value="6-PGluconate_DH-like_C_sf"/>
</dbReference>
<feature type="domain" description="Pyrroline-5-carboxylate reductase catalytic N-terminal" evidence="13">
    <location>
        <begin position="4"/>
        <end position="99"/>
    </location>
</feature>
<evidence type="ECO:0000256" key="12">
    <source>
        <dbReference type="PIRSR" id="PIRSR000193-1"/>
    </source>
</evidence>
<dbReference type="NCBIfam" id="TIGR00112">
    <property type="entry name" value="proC"/>
    <property type="match status" value="1"/>
</dbReference>
<evidence type="ECO:0000313" key="16">
    <source>
        <dbReference type="Proteomes" id="UP000304864"/>
    </source>
</evidence>
<dbReference type="Gene3D" id="1.10.3730.10">
    <property type="entry name" value="ProC C-terminal domain-like"/>
    <property type="match status" value="1"/>
</dbReference>
<sequence length="273" mass="29062">MEATICFIGAGNMAQSLIGGLISSGYDKNKIIATDPNQEQRDLVTQKFAIQCLADNDQAIGQSSIVVLAVKPQILQQVCAEIENIVNQQNPLLLSVAAGIRSADIARWLGGDKAIVRTMPNTPSLIQSGATGMFANDSVSLEQKSQAEHIMRAAGLTIWVDEEPQLDAVTALSGSGPAYYFLFMEAMEKAGAELGLDAKTAHLLTLQTALGAAKMALESHQDCQTLRRNVTSPNGTTEKAIQSFQSNNLESIVKTAMQAAQSRAKELADELGG</sequence>
<organism evidence="15 16">
    <name type="scientific">Thiomicrorhabdus sediminis</name>
    <dbReference type="NCBI Taxonomy" id="2580412"/>
    <lineage>
        <taxon>Bacteria</taxon>
        <taxon>Pseudomonadati</taxon>
        <taxon>Pseudomonadota</taxon>
        <taxon>Gammaproteobacteria</taxon>
        <taxon>Thiotrichales</taxon>
        <taxon>Piscirickettsiaceae</taxon>
        <taxon>Thiomicrorhabdus</taxon>
    </lineage>
</organism>
<dbReference type="Proteomes" id="UP000304864">
    <property type="component" value="Chromosome"/>
</dbReference>
<feature type="domain" description="Pyrroline-5-carboxylate reductase dimerisation" evidence="14">
    <location>
        <begin position="163"/>
        <end position="267"/>
    </location>
</feature>
<evidence type="ECO:0000256" key="6">
    <source>
        <dbReference type="ARBA" id="ARBA00022857"/>
    </source>
</evidence>
<dbReference type="EC" id="1.5.1.2" evidence="10 11"/>
<comment type="subcellular location">
    <subcellularLocation>
        <location evidence="10">Cytoplasm</location>
    </subcellularLocation>
</comment>
<keyword evidence="16" id="KW-1185">Reference proteome</keyword>
<evidence type="ECO:0000259" key="14">
    <source>
        <dbReference type="Pfam" id="PF14748"/>
    </source>
</evidence>
<dbReference type="PANTHER" id="PTHR11645:SF0">
    <property type="entry name" value="PYRROLINE-5-CARBOXYLATE REDUCTASE 3"/>
    <property type="match status" value="1"/>
</dbReference>
<comment type="function">
    <text evidence="10">Catalyzes the reduction of 1-pyrroline-5-carboxylate (PCA) to L-proline.</text>
</comment>